<protein>
    <recommendedName>
        <fullName evidence="7">Coenzyme A disulfide reductase</fullName>
        <shortName evidence="7">CoA-disulfide reductase</shortName>
        <shortName evidence="7">CoADR</shortName>
        <ecNumber evidence="7">1.8.1.14</ecNumber>
    </recommendedName>
</protein>
<gene>
    <name evidence="7" type="primary">cdr</name>
    <name evidence="10" type="ORF">BUZ57_00705</name>
</gene>
<dbReference type="Pfam" id="PF07992">
    <property type="entry name" value="Pyr_redox_2"/>
    <property type="match status" value="1"/>
</dbReference>
<evidence type="ECO:0000256" key="1">
    <source>
        <dbReference type="ARBA" id="ARBA00009130"/>
    </source>
</evidence>
<feature type="binding site" evidence="7">
    <location>
        <position position="16"/>
    </location>
    <ligand>
        <name>substrate</name>
    </ligand>
</feature>
<keyword evidence="6 7" id="KW-0676">Redox-active center</keyword>
<feature type="binding site" evidence="7">
    <location>
        <position position="420"/>
    </location>
    <ligand>
        <name>FAD</name>
        <dbReference type="ChEBI" id="CHEBI:57692"/>
    </ligand>
</feature>
<keyword evidence="2 7" id="KW-0285">Flavoprotein</keyword>
<dbReference type="SUPFAM" id="SSF51905">
    <property type="entry name" value="FAD/NAD(P)-binding domain"/>
    <property type="match status" value="1"/>
</dbReference>
<feature type="active site" description="Nucleophile" evidence="7">
    <location>
        <position position="44"/>
    </location>
</feature>
<dbReference type="Gene3D" id="3.50.50.60">
    <property type="entry name" value="FAD/NAD(P)-binding domain"/>
    <property type="match status" value="3"/>
</dbReference>
<dbReference type="InterPro" id="IPR023753">
    <property type="entry name" value="FAD/NAD-binding_dom"/>
</dbReference>
<feature type="binding site" evidence="7">
    <location>
        <begin position="152"/>
        <end position="167"/>
    </location>
    <ligand>
        <name>NADP(+)</name>
        <dbReference type="ChEBI" id="CHEBI:58349"/>
    </ligand>
</feature>
<evidence type="ECO:0000256" key="4">
    <source>
        <dbReference type="ARBA" id="ARBA00022857"/>
    </source>
</evidence>
<name>A0A2T4R806_STAHY</name>
<evidence type="ECO:0000256" key="2">
    <source>
        <dbReference type="ARBA" id="ARBA00022630"/>
    </source>
</evidence>
<dbReference type="PANTHER" id="PTHR43429:SF1">
    <property type="entry name" value="NAD(P)H SULFUR OXIDOREDUCTASE (COA-DEPENDENT)"/>
    <property type="match status" value="1"/>
</dbReference>
<feature type="binding site" evidence="7">
    <location>
        <position position="43"/>
    </location>
    <ligand>
        <name>substrate</name>
    </ligand>
</feature>
<comment type="miscellaneous">
    <text evidence="7">Reduction of disulfides occurs by a thiol-disulfide exchange reaction, but involves only a single catalytic cysteine residue that forms a stable mixed disulfide with CoA during catalysis.</text>
</comment>
<dbReference type="AlphaFoldDB" id="A0A2T4R806"/>
<dbReference type="InterPro" id="IPR036188">
    <property type="entry name" value="FAD/NAD-bd_sf"/>
</dbReference>
<comment type="cofactor">
    <cofactor evidence="7">
        <name>FAD</name>
        <dbReference type="ChEBI" id="CHEBI:57692"/>
    </cofactor>
    <text evidence="7">Binds 1 FAD per subunit.</text>
</comment>
<dbReference type="PANTHER" id="PTHR43429">
    <property type="entry name" value="PYRIDINE NUCLEOTIDE-DISULFIDE OXIDOREDUCTASE DOMAIN-CONTAINING"/>
    <property type="match status" value="1"/>
</dbReference>
<evidence type="ECO:0000256" key="7">
    <source>
        <dbReference type="HAMAP-Rule" id="MF_01608"/>
    </source>
</evidence>
<dbReference type="NCBIfam" id="TIGR03385">
    <property type="entry name" value="CoA_CoA_reduc"/>
    <property type="match status" value="1"/>
</dbReference>
<comment type="function">
    <text evidence="7">Catalyzes specifically the NADPH-dependent reduction of coenzyme A disulfide.</text>
</comment>
<reference evidence="10 11" key="1">
    <citation type="journal article" date="2016" name="Front. Microbiol.">
        <title>Comprehensive Phylogenetic Analysis of Bovine Non-aureus Staphylococci Species Based on Whole-Genome Sequencing.</title>
        <authorList>
            <person name="Naushad S."/>
            <person name="Barkema H.W."/>
            <person name="Luby C."/>
            <person name="Condas L.A."/>
            <person name="Nobrega D.B."/>
            <person name="Carson D.A."/>
            <person name="De Buck J."/>
        </authorList>
    </citation>
    <scope>NUCLEOTIDE SEQUENCE [LARGE SCALE GENOMIC DNA]</scope>
    <source>
        <strain evidence="10 11">SNUC 5959</strain>
    </source>
</reference>
<accession>A0A2T4R806</accession>
<dbReference type="PRINTS" id="PR00368">
    <property type="entry name" value="FADPNR"/>
</dbReference>
<proteinExistence type="inferred from homology"/>
<dbReference type="Proteomes" id="UP000285625">
    <property type="component" value="Unassembled WGS sequence"/>
</dbReference>
<evidence type="ECO:0000313" key="11">
    <source>
        <dbReference type="Proteomes" id="UP000285625"/>
    </source>
</evidence>
<dbReference type="PRINTS" id="PR00411">
    <property type="entry name" value="PNDRDTASEI"/>
</dbReference>
<evidence type="ECO:0000313" key="10">
    <source>
        <dbReference type="EMBL" id="RIO47559.1"/>
    </source>
</evidence>
<dbReference type="InterPro" id="IPR017758">
    <property type="entry name" value="CoA_disulphide_reductase"/>
</dbReference>
<evidence type="ECO:0000259" key="8">
    <source>
        <dbReference type="Pfam" id="PF02852"/>
    </source>
</evidence>
<dbReference type="Pfam" id="PF02852">
    <property type="entry name" value="Pyr_redox_dim"/>
    <property type="match status" value="1"/>
</dbReference>
<organism evidence="10 11">
    <name type="scientific">Staphylococcus hyicus</name>
    <dbReference type="NCBI Taxonomy" id="1284"/>
    <lineage>
        <taxon>Bacteria</taxon>
        <taxon>Bacillati</taxon>
        <taxon>Bacillota</taxon>
        <taxon>Bacilli</taxon>
        <taxon>Bacillales</taxon>
        <taxon>Staphylococcaceae</taxon>
        <taxon>Staphylococcus</taxon>
    </lineage>
</organism>
<dbReference type="InterPro" id="IPR050260">
    <property type="entry name" value="FAD-bd_OxRdtase"/>
</dbReference>
<dbReference type="STRING" id="1284.SHYC_09425"/>
<feature type="domain" description="Pyridine nucleotide-disulphide oxidoreductase dimerisation" evidence="8">
    <location>
        <begin position="327"/>
        <end position="425"/>
    </location>
</feature>
<dbReference type="GO" id="GO:0050660">
    <property type="term" value="F:flavin adenine dinucleotide binding"/>
    <property type="evidence" value="ECO:0007669"/>
    <property type="project" value="UniProtKB-UniRule"/>
</dbReference>
<feature type="binding site" evidence="7">
    <location>
        <position position="40"/>
    </location>
    <ligand>
        <name>substrate</name>
    </ligand>
</feature>
<feature type="binding site" evidence="7">
    <location>
        <begin position="9"/>
        <end position="34"/>
    </location>
    <ligand>
        <name>FAD</name>
        <dbReference type="ChEBI" id="CHEBI:57692"/>
    </ligand>
</feature>
<comment type="subunit">
    <text evidence="7">Homodimer.</text>
</comment>
<feature type="binding site" evidence="7">
    <location>
        <position position="23"/>
    </location>
    <ligand>
        <name>substrate</name>
    </ligand>
</feature>
<dbReference type="RefSeq" id="WP_107632577.1">
    <property type="nucleotide sequence ID" value="NZ_PZHT01000001.1"/>
</dbReference>
<dbReference type="GO" id="GO:0050451">
    <property type="term" value="F:CoA-disulfide reductase (NADPH) activity"/>
    <property type="evidence" value="ECO:0007669"/>
    <property type="project" value="UniProtKB-UniRule"/>
</dbReference>
<evidence type="ECO:0000256" key="5">
    <source>
        <dbReference type="ARBA" id="ARBA00023002"/>
    </source>
</evidence>
<dbReference type="SUPFAM" id="SSF55424">
    <property type="entry name" value="FAD/NAD-linked reductases, dimerisation (C-terminal) domain"/>
    <property type="match status" value="1"/>
</dbReference>
<feature type="binding site" evidence="7">
    <location>
        <position position="300"/>
    </location>
    <ligand>
        <name>substrate</name>
    </ligand>
</feature>
<dbReference type="EMBL" id="QXVO01000002">
    <property type="protein sequence ID" value="RIO47559.1"/>
    <property type="molecule type" value="Genomic_DNA"/>
</dbReference>
<feature type="binding site" evidence="7">
    <location>
        <begin position="268"/>
        <end position="278"/>
    </location>
    <ligand>
        <name>FAD</name>
        <dbReference type="ChEBI" id="CHEBI:57692"/>
    </ligand>
</feature>
<keyword evidence="5 7" id="KW-0560">Oxidoreductase</keyword>
<evidence type="ECO:0000256" key="3">
    <source>
        <dbReference type="ARBA" id="ARBA00022827"/>
    </source>
</evidence>
<evidence type="ECO:0000259" key="9">
    <source>
        <dbReference type="Pfam" id="PF07992"/>
    </source>
</evidence>
<feature type="binding site" evidence="7">
    <location>
        <position position="20"/>
    </location>
    <ligand>
        <name>substrate</name>
    </ligand>
</feature>
<comment type="similarity">
    <text evidence="1 7">Belongs to the class-III pyridine nucleotide-disulfide oxidoreductase family.</text>
</comment>
<dbReference type="GO" id="GO:0003756">
    <property type="term" value="F:protein disulfide isomerase activity"/>
    <property type="evidence" value="ECO:0007669"/>
    <property type="project" value="UniProtKB-UniRule"/>
</dbReference>
<feature type="domain" description="FAD/NAD(P)-binding" evidence="9">
    <location>
        <begin position="4"/>
        <end position="286"/>
    </location>
</feature>
<feature type="active site" description="Redox-active" evidence="7">
    <location>
        <position position="44"/>
    </location>
</feature>
<keyword evidence="3 7" id="KW-0274">FAD</keyword>
<comment type="catalytic activity">
    <reaction evidence="7">
        <text>NADP(+) + 2 CoA = CoA-disulfide + NADPH + H(+)</text>
        <dbReference type="Rhea" id="RHEA:14705"/>
        <dbReference type="ChEBI" id="CHEBI:15378"/>
        <dbReference type="ChEBI" id="CHEBI:57287"/>
        <dbReference type="ChEBI" id="CHEBI:57783"/>
        <dbReference type="ChEBI" id="CHEBI:58349"/>
        <dbReference type="ChEBI" id="CHEBI:62209"/>
        <dbReference type="EC" id="1.8.1.14"/>
    </reaction>
</comment>
<dbReference type="InterPro" id="IPR016156">
    <property type="entry name" value="FAD/NAD-linked_Rdtase_dimer_sf"/>
</dbReference>
<dbReference type="InterPro" id="IPR004099">
    <property type="entry name" value="Pyr_nucl-diS_OxRdtase_dimer"/>
</dbReference>
<feature type="binding site" evidence="7">
    <location>
        <position position="72"/>
    </location>
    <ligand>
        <name>substrate</name>
    </ligand>
</feature>
<comment type="caution">
    <text evidence="10">The sequence shown here is derived from an EMBL/GenBank/DDBJ whole genome shotgun (WGS) entry which is preliminary data.</text>
</comment>
<evidence type="ECO:0000256" key="6">
    <source>
        <dbReference type="ARBA" id="ARBA00023284"/>
    </source>
</evidence>
<dbReference type="InterPro" id="IPR023536">
    <property type="entry name" value="CoA_disulphide_reductase_staph"/>
</dbReference>
<dbReference type="GO" id="GO:0050661">
    <property type="term" value="F:NADP binding"/>
    <property type="evidence" value="ECO:0007669"/>
    <property type="project" value="UniProtKB-UniRule"/>
</dbReference>
<dbReference type="EC" id="1.8.1.14" evidence="7"/>
<sequence length="440" mass="49390">MSQKVIVVGAVAGGATAASQLRRLDPNAHITVYEKDRDMSFANCGLPYYLGNVVETREALLPITPQIFKEKKNIHVLVKHEVIAVDSQKKCVTVKNHETGTTFNDTFDTLILSPGARAHHLNFEAPHLFTLRNMEDTDAIETYITQHDVKRVLIVGGGYVSLEVLENMHHRGLNPTLIHRSEAINKHMDQDMNHVIFEALKARHIPYRLNEEIKNIEGTMVTFKSGVKENYDLIITGVGVKPNSEFLKHSGITLDEKGYIPVNARFQTNHPDIYALGDIITHHYRHVDLHAHVPLAWGAHRGASIIAEQLAGHSNVTFKGFLGANIVKFFDYTLASTGIAPHELKHFDYGVVEVKQTAHAGYYPNNSKLHLRAYYDKQNRRLLRAAAIGKDGVDKRIDVLTMAMMHDATIDDLTEFEVAYAPPYSHPKDAINMLGYKARN</sequence>
<comment type="domain">
    <text evidence="7">Contains 2 FAD binding domains and a single NADPH binding domain.</text>
</comment>
<feature type="binding site" evidence="7">
    <location>
        <position position="428"/>
    </location>
    <ligand>
        <name>substrate</name>
    </ligand>
</feature>
<dbReference type="NCBIfam" id="NF010037">
    <property type="entry name" value="PRK13512.1"/>
    <property type="match status" value="1"/>
</dbReference>
<keyword evidence="4 7" id="KW-0521">NADP</keyword>
<dbReference type="HAMAP" id="MF_01608">
    <property type="entry name" value="CoA_diS_reduct"/>
    <property type="match status" value="1"/>
</dbReference>